<gene>
    <name evidence="3" type="ORF">LMG28614_00429</name>
</gene>
<dbReference type="Gene3D" id="3.40.50.12780">
    <property type="entry name" value="N-terminal domain of ligase-like"/>
    <property type="match status" value="1"/>
</dbReference>
<dbReference type="GO" id="GO:0051996">
    <property type="term" value="F:squalene synthase [NAD(P)H] activity"/>
    <property type="evidence" value="ECO:0007669"/>
    <property type="project" value="InterPro"/>
</dbReference>
<dbReference type="PANTHER" id="PTHR11626:SF2">
    <property type="entry name" value="SQUALENE SYNTHASE"/>
    <property type="match status" value="1"/>
</dbReference>
<dbReference type="InterPro" id="IPR042099">
    <property type="entry name" value="ANL_N_sf"/>
</dbReference>
<proteinExistence type="predicted"/>
<dbReference type="SUPFAM" id="SSF48576">
    <property type="entry name" value="Terpenoid synthases"/>
    <property type="match status" value="1"/>
</dbReference>
<evidence type="ECO:0000313" key="4">
    <source>
        <dbReference type="Proteomes" id="UP000494365"/>
    </source>
</evidence>
<dbReference type="Proteomes" id="UP000494365">
    <property type="component" value="Unassembled WGS sequence"/>
</dbReference>
<keyword evidence="4" id="KW-1185">Reference proteome</keyword>
<organism evidence="3 4">
    <name type="scientific">Paraburkholderia ultramafica</name>
    <dbReference type="NCBI Taxonomy" id="1544867"/>
    <lineage>
        <taxon>Bacteria</taxon>
        <taxon>Pseudomonadati</taxon>
        <taxon>Pseudomonadota</taxon>
        <taxon>Betaproteobacteria</taxon>
        <taxon>Burkholderiales</taxon>
        <taxon>Burkholderiaceae</taxon>
        <taxon>Paraburkholderia</taxon>
    </lineage>
</organism>
<dbReference type="SFLD" id="SFLDS00005">
    <property type="entry name" value="Isoprenoid_Synthase_Type_I"/>
    <property type="match status" value="1"/>
</dbReference>
<dbReference type="Gene3D" id="1.10.600.10">
    <property type="entry name" value="Farnesyl Diphosphate Synthase"/>
    <property type="match status" value="1"/>
</dbReference>
<dbReference type="Pfam" id="PF00494">
    <property type="entry name" value="SQS_PSY"/>
    <property type="match status" value="1"/>
</dbReference>
<dbReference type="EMBL" id="CADIKK010000002">
    <property type="protein sequence ID" value="CAB3777640.1"/>
    <property type="molecule type" value="Genomic_DNA"/>
</dbReference>
<evidence type="ECO:0000313" key="3">
    <source>
        <dbReference type="EMBL" id="CAB3777640.1"/>
    </source>
</evidence>
<dbReference type="InterPro" id="IPR000873">
    <property type="entry name" value="AMP-dep_synth/lig_dom"/>
</dbReference>
<accession>A0A6S7AUK1</accession>
<name>A0A6S7AUK1_9BURK</name>
<dbReference type="InterPro" id="IPR033904">
    <property type="entry name" value="Trans_IPPS_HH"/>
</dbReference>
<dbReference type="PANTHER" id="PTHR11626">
    <property type="entry name" value="FARNESYL-DIPHOSPHATE FARNESYLTRANSFERASE"/>
    <property type="match status" value="1"/>
</dbReference>
<dbReference type="Pfam" id="PF00501">
    <property type="entry name" value="AMP-binding"/>
    <property type="match status" value="1"/>
</dbReference>
<dbReference type="InterPro" id="IPR002060">
    <property type="entry name" value="Squ/phyt_synthse"/>
</dbReference>
<dbReference type="CDD" id="cd00683">
    <property type="entry name" value="Trans_IPPS_HH"/>
    <property type="match status" value="1"/>
</dbReference>
<feature type="domain" description="AMP-dependent synthetase/ligase" evidence="2">
    <location>
        <begin position="58"/>
        <end position="298"/>
    </location>
</feature>
<dbReference type="GO" id="GO:0045338">
    <property type="term" value="P:farnesyl diphosphate metabolic process"/>
    <property type="evidence" value="ECO:0007669"/>
    <property type="project" value="InterPro"/>
</dbReference>
<sequence length="697" mass="76791">MHSEPTQSDTPAAPTQYRATTIGASSLRMRRQGDTWYLHASEALGEHPQRMTQRLESGAQAHPERWLAARRGSDGQWIGLSYASALQSARAIGQALLARNLSAERPVAILSGNDLDHLQLALGAMWAGIPYAAISPAYALASGDYGKLCHTIDLLTPGLVFASAYDKFATAIDAVVPADVEVVTATLPREPHTARSVNSFSDLLRTTPTTVDAVHAAVSPDAIAKFLFTSGSTKLPKAVPTTHRMLCSNQQMLLETFPEFAQEPPVLVDWLPWNHTFGGSHNVGIALYNGGTLYIDDGKPVNGKFGETLHNLLLGQRGIAGACRSARPYTIRQRLIFARILPYTDQIQSMPNPTRAFLLGPLLKGVSRSFYLTLRVLPVGMRDPIGLAYLLARAADTIADTSLISPEQRLALLLSLRDQVNGATDDGALLRRMADEVAGQQIQSDEKVLLESLGPALDVLAQLSEADRKAVREIVSTLTEGMEFDLRTFPDERSGQIAALREYDDLDRYTYLVAGCVGEFWTTMTYAHMPGTLKERPDTMAHRGVRFGKALQMTNVLRDCGKDLRIGRCYLPQSMLDRHGLSARDLLLPANSLRARPLMVELLRKTLDHFREALDYTLAIPAFSVRLRLACLWPILIGLETLLLLVDNDAWLDSQKVSKVRRNRVYQIIASSLLLVPSNGLVCNAIEKRIREIEARF</sequence>
<feature type="region of interest" description="Disordered" evidence="1">
    <location>
        <begin position="1"/>
        <end position="23"/>
    </location>
</feature>
<evidence type="ECO:0000256" key="1">
    <source>
        <dbReference type="SAM" id="MobiDB-lite"/>
    </source>
</evidence>
<reference evidence="3 4" key="1">
    <citation type="submission" date="2020-04" db="EMBL/GenBank/DDBJ databases">
        <authorList>
            <person name="De Canck E."/>
        </authorList>
    </citation>
    <scope>NUCLEOTIDE SEQUENCE [LARGE SCALE GENOMIC DNA]</scope>
    <source>
        <strain evidence="3 4">LMG 28614</strain>
    </source>
</reference>
<dbReference type="InterPro" id="IPR044844">
    <property type="entry name" value="Trans_IPPS_euk-type"/>
</dbReference>
<dbReference type="AlphaFoldDB" id="A0A6S7AUK1"/>
<dbReference type="SUPFAM" id="SSF56801">
    <property type="entry name" value="Acetyl-CoA synthetase-like"/>
    <property type="match status" value="1"/>
</dbReference>
<dbReference type="InterPro" id="IPR008949">
    <property type="entry name" value="Isoprenoid_synthase_dom_sf"/>
</dbReference>
<protein>
    <recommendedName>
        <fullName evidence="2">AMP-dependent synthetase/ligase domain-containing protein</fullName>
    </recommendedName>
</protein>
<feature type="compositionally biased region" description="Polar residues" evidence="1">
    <location>
        <begin position="1"/>
        <end position="10"/>
    </location>
</feature>
<evidence type="ECO:0000259" key="2">
    <source>
        <dbReference type="Pfam" id="PF00501"/>
    </source>
</evidence>
<dbReference type="SFLD" id="SFLDG01018">
    <property type="entry name" value="Squalene/Phytoene_Synthase_Lik"/>
    <property type="match status" value="1"/>
</dbReference>
<dbReference type="GO" id="GO:0016114">
    <property type="term" value="P:terpenoid biosynthetic process"/>
    <property type="evidence" value="ECO:0007669"/>
    <property type="project" value="UniProtKB-ARBA"/>
</dbReference>